<dbReference type="GO" id="GO:0005852">
    <property type="term" value="C:eukaryotic translation initiation factor 3 complex"/>
    <property type="evidence" value="ECO:0007669"/>
    <property type="project" value="InterPro"/>
</dbReference>
<organism evidence="2">
    <name type="scientific">Trepomonas sp. PC1</name>
    <dbReference type="NCBI Taxonomy" id="1076344"/>
    <lineage>
        <taxon>Eukaryota</taxon>
        <taxon>Metamonada</taxon>
        <taxon>Diplomonadida</taxon>
        <taxon>Hexamitidae</taxon>
        <taxon>Hexamitinae</taxon>
        <taxon>Trepomonas</taxon>
    </lineage>
</organism>
<dbReference type="AlphaFoldDB" id="A0A146KJF1"/>
<feature type="region of interest" description="Disordered" evidence="1">
    <location>
        <begin position="31"/>
        <end position="139"/>
    </location>
</feature>
<feature type="region of interest" description="Disordered" evidence="1">
    <location>
        <begin position="212"/>
        <end position="239"/>
    </location>
</feature>
<dbReference type="InterPro" id="IPR023194">
    <property type="entry name" value="eIF3-like_dom_sf"/>
</dbReference>
<sequence>MAEFSFSSEDDAPKQDWELAAEKENEKLIQAQKEEQEKLEQEKELERQEQLKHRERENKERIEVELDEEARQRLNRKKREEQNQKLANNFLKQSSDEEDSDQQKTQKKSIKRNYDLEDEFFATNTKKQTQNEENELPQTQSQFEKYADNIAQQITKTHVRGGGKDNDVMYLQMLKRIVKAALKPLYVEDAKEMSDFCAQIANEQIKTQKKVMKGTAQKAKNKKPTINTHKGDDLDEDFL</sequence>
<dbReference type="Gene3D" id="1.10.246.60">
    <property type="entry name" value="Eukaryotic translation initiation factor 3 like domains"/>
    <property type="match status" value="1"/>
</dbReference>
<gene>
    <name evidence="2" type="ORF">TPC1_10428</name>
</gene>
<dbReference type="GO" id="GO:0003743">
    <property type="term" value="F:translation initiation factor activity"/>
    <property type="evidence" value="ECO:0007669"/>
    <property type="project" value="InterPro"/>
</dbReference>
<proteinExistence type="predicted"/>
<accession>A0A146KJF1</accession>
<feature type="compositionally biased region" description="Polar residues" evidence="1">
    <location>
        <begin position="84"/>
        <end position="93"/>
    </location>
</feature>
<reference evidence="2" key="1">
    <citation type="submission" date="2015-07" db="EMBL/GenBank/DDBJ databases">
        <title>Adaptation to a free-living lifestyle via gene acquisitions in the diplomonad Trepomonas sp. PC1.</title>
        <authorList>
            <person name="Xu F."/>
            <person name="Jerlstrom-Hultqvist J."/>
            <person name="Kolisko M."/>
            <person name="Simpson A.G.B."/>
            <person name="Roger A.J."/>
            <person name="Svard S.G."/>
            <person name="Andersson J.O."/>
        </authorList>
    </citation>
    <scope>NUCLEOTIDE SEQUENCE</scope>
    <source>
        <strain evidence="2">PC1</strain>
    </source>
</reference>
<dbReference type="InterPro" id="IPR013906">
    <property type="entry name" value="eIF3j"/>
</dbReference>
<dbReference type="EMBL" id="GDID01000318">
    <property type="protein sequence ID" value="JAP96288.1"/>
    <property type="molecule type" value="Transcribed_RNA"/>
</dbReference>
<name>A0A146KJF1_9EUKA</name>
<evidence type="ECO:0000313" key="2">
    <source>
        <dbReference type="EMBL" id="JAP96288.1"/>
    </source>
</evidence>
<evidence type="ECO:0000256" key="1">
    <source>
        <dbReference type="SAM" id="MobiDB-lite"/>
    </source>
</evidence>
<dbReference type="Pfam" id="PF08597">
    <property type="entry name" value="eIF3_subunit"/>
    <property type="match status" value="1"/>
</dbReference>
<feature type="compositionally biased region" description="Basic and acidic residues" evidence="1">
    <location>
        <begin position="31"/>
        <end position="83"/>
    </location>
</feature>
<protein>
    <submittedName>
        <fullName evidence="2">Uncharacterized protein</fullName>
    </submittedName>
</protein>